<feature type="region of interest" description="Disordered" evidence="1">
    <location>
        <begin position="1"/>
        <end position="26"/>
    </location>
</feature>
<evidence type="ECO:0000256" key="1">
    <source>
        <dbReference type="SAM" id="MobiDB-lite"/>
    </source>
</evidence>
<evidence type="ECO:0000313" key="2">
    <source>
        <dbReference type="EMBL" id="CAL1597537.1"/>
    </source>
</evidence>
<sequence>MLLPEYLRAAPASQRSDKKRQHKEDEVSPLWLGVILLPTDKTHVTPYGVFIKASANKAPQNNREDRHHDDGDLL</sequence>
<name>A0AAV2LDX2_KNICA</name>
<reference evidence="2 3" key="1">
    <citation type="submission" date="2024-04" db="EMBL/GenBank/DDBJ databases">
        <authorList>
            <person name="Waldvogel A.-M."/>
            <person name="Schoenle A."/>
        </authorList>
    </citation>
    <scope>NUCLEOTIDE SEQUENCE [LARGE SCALE GENOMIC DNA]</scope>
</reference>
<dbReference type="AlphaFoldDB" id="A0AAV2LDX2"/>
<dbReference type="Proteomes" id="UP001497482">
    <property type="component" value="Chromosome 21"/>
</dbReference>
<protein>
    <submittedName>
        <fullName evidence="2">Uncharacterized protein</fullName>
    </submittedName>
</protein>
<feature type="region of interest" description="Disordered" evidence="1">
    <location>
        <begin position="52"/>
        <end position="74"/>
    </location>
</feature>
<keyword evidence="3" id="KW-1185">Reference proteome</keyword>
<accession>A0AAV2LDX2</accession>
<feature type="compositionally biased region" description="Basic and acidic residues" evidence="1">
    <location>
        <begin position="62"/>
        <end position="74"/>
    </location>
</feature>
<proteinExistence type="predicted"/>
<organism evidence="2 3">
    <name type="scientific">Knipowitschia caucasica</name>
    <name type="common">Caucasian dwarf goby</name>
    <name type="synonym">Pomatoschistus caucasicus</name>
    <dbReference type="NCBI Taxonomy" id="637954"/>
    <lineage>
        <taxon>Eukaryota</taxon>
        <taxon>Metazoa</taxon>
        <taxon>Chordata</taxon>
        <taxon>Craniata</taxon>
        <taxon>Vertebrata</taxon>
        <taxon>Euteleostomi</taxon>
        <taxon>Actinopterygii</taxon>
        <taxon>Neopterygii</taxon>
        <taxon>Teleostei</taxon>
        <taxon>Neoteleostei</taxon>
        <taxon>Acanthomorphata</taxon>
        <taxon>Gobiaria</taxon>
        <taxon>Gobiiformes</taxon>
        <taxon>Gobioidei</taxon>
        <taxon>Gobiidae</taxon>
        <taxon>Gobiinae</taxon>
        <taxon>Knipowitschia</taxon>
    </lineage>
</organism>
<dbReference type="EMBL" id="OZ035843">
    <property type="protein sequence ID" value="CAL1597537.1"/>
    <property type="molecule type" value="Genomic_DNA"/>
</dbReference>
<evidence type="ECO:0000313" key="3">
    <source>
        <dbReference type="Proteomes" id="UP001497482"/>
    </source>
</evidence>
<gene>
    <name evidence="2" type="ORF">KC01_LOCUS26039</name>
</gene>